<comment type="caution">
    <text evidence="1">The sequence shown here is derived from an EMBL/GenBank/DDBJ whole genome shotgun (WGS) entry which is preliminary data.</text>
</comment>
<name>A0ABR0BWI9_PURLI</name>
<proteinExistence type="predicted"/>
<organism evidence="1 2">
    <name type="scientific">Purpureocillium lilacinum</name>
    <name type="common">Paecilomyces lilacinus</name>
    <dbReference type="NCBI Taxonomy" id="33203"/>
    <lineage>
        <taxon>Eukaryota</taxon>
        <taxon>Fungi</taxon>
        <taxon>Dikarya</taxon>
        <taxon>Ascomycota</taxon>
        <taxon>Pezizomycotina</taxon>
        <taxon>Sordariomycetes</taxon>
        <taxon>Hypocreomycetidae</taxon>
        <taxon>Hypocreales</taxon>
        <taxon>Ophiocordycipitaceae</taxon>
        <taxon>Purpureocillium</taxon>
    </lineage>
</organism>
<evidence type="ECO:0000313" key="1">
    <source>
        <dbReference type="EMBL" id="KAK4088345.1"/>
    </source>
</evidence>
<gene>
    <name evidence="1" type="ORF">Purlil1_7224</name>
</gene>
<keyword evidence="2" id="KW-1185">Reference proteome</keyword>
<protein>
    <submittedName>
        <fullName evidence="1">Uncharacterized protein</fullName>
    </submittedName>
</protein>
<reference evidence="1 2" key="1">
    <citation type="journal article" date="2024" name="Microbiol. Resour. Announc.">
        <title>Genome annotations for the ascomycete fungi Trichoderma harzianum, Trichoderma aggressivum, and Purpureocillium lilacinum.</title>
        <authorList>
            <person name="Beijen E.P.W."/>
            <person name="Ohm R.A."/>
        </authorList>
    </citation>
    <scope>NUCLEOTIDE SEQUENCE [LARGE SCALE GENOMIC DNA]</scope>
    <source>
        <strain evidence="1 2">CBS 150709</strain>
    </source>
</reference>
<evidence type="ECO:0000313" key="2">
    <source>
        <dbReference type="Proteomes" id="UP001287286"/>
    </source>
</evidence>
<dbReference type="Proteomes" id="UP001287286">
    <property type="component" value="Unassembled WGS sequence"/>
</dbReference>
<sequence length="316" mass="34865">MPLQLPHSLQPKTGVVEQRWLQMRLWRAHHPGTGAYANGISLSVGPSNDGQPPPRLDINVRRHLLCRSLPWLGGDNIAGCESVNPLLPTHTTYWAFNKYTRTVSDKNFMLAVRGNWARMSGLLPRRRGNTAVELATRRKSLAHSTRVSRLRKGPDTGGHRPYRHAEPSYAKRCVSTPPPAVQRLLRPSLGAGSRVSESRPAPCVSAAYPCSGPDEFGSERKRFFADGVPLRNLRCFDGGAAAVWRIGASFPVSYIVSECLAMESLGCTLSVCRLWYREAVGHVDHAPLLGNPPFAWNERDAACLLPAFGQECRQLA</sequence>
<dbReference type="EMBL" id="JAWRVI010000025">
    <property type="protein sequence ID" value="KAK4088345.1"/>
    <property type="molecule type" value="Genomic_DNA"/>
</dbReference>
<accession>A0ABR0BWI9</accession>